<dbReference type="GO" id="GO:0046872">
    <property type="term" value="F:metal ion binding"/>
    <property type="evidence" value="ECO:0007669"/>
    <property type="project" value="UniProtKB-KW"/>
</dbReference>
<keyword evidence="2" id="KW-0479">Metal-binding</keyword>
<dbReference type="PANTHER" id="PTHR33337:SF30">
    <property type="entry name" value="DUF636 DOMAIN PROTEIN (AFU_ORTHOLOGUE AFUA_1G03180)"/>
    <property type="match status" value="1"/>
</dbReference>
<dbReference type="PROSITE" id="PS51891">
    <property type="entry name" value="CENP_V_GFA"/>
    <property type="match status" value="2"/>
</dbReference>
<evidence type="ECO:0000313" key="7">
    <source>
        <dbReference type="Proteomes" id="UP001152607"/>
    </source>
</evidence>
<evidence type="ECO:0000259" key="5">
    <source>
        <dbReference type="PROSITE" id="PS51891"/>
    </source>
</evidence>
<comment type="similarity">
    <text evidence="1">Belongs to the Gfa family.</text>
</comment>
<dbReference type="OrthoDB" id="5422068at2759"/>
<dbReference type="InterPro" id="IPR006913">
    <property type="entry name" value="CENP-V/GFA"/>
</dbReference>
<sequence length="388" mass="42553">MPPTNTLTVSCLCGAATHTFAVPTSSLPLPSQLCNCTTSRRISGSLLTSYINITHDPDSTSSSPQILEQSKPDLSRLTPYPSSDILTRWFCATCGTHMYLEYLADGHFEAATGTLDNVDGIVQFESCMWIGDTIEGGASQFITHIDSIPLKRYLQSPRKSPEIPLHWKDASCTATNDVATERKKGEKVRATCHCGGVQFYISPPDARSQLATSPYPDLMVPYHGGPSAAANPENHAWWIVGGDRFLAGTCACSTCRRASGFDVTFWGFVPTSNITLDAEGEIPFTRNGGRYWGAMKSYRSSERVTRTFCGKCGANVFWDGDERLSIVDVAVGLLDAKEGARAEGLLGWWYERVSFEEEALNKELIRGLSDGLRDWGRMSEEKGKAEND</sequence>
<dbReference type="Proteomes" id="UP001152607">
    <property type="component" value="Unassembled WGS sequence"/>
</dbReference>
<feature type="domain" description="CENP-V/GFA" evidence="5">
    <location>
        <begin position="7"/>
        <end position="125"/>
    </location>
</feature>
<dbReference type="SUPFAM" id="SSF51316">
    <property type="entry name" value="Mss4-like"/>
    <property type="match status" value="2"/>
</dbReference>
<dbReference type="InterPro" id="IPR011057">
    <property type="entry name" value="Mss4-like_sf"/>
</dbReference>
<evidence type="ECO:0000313" key="6">
    <source>
        <dbReference type="EMBL" id="CAI6293938.1"/>
    </source>
</evidence>
<evidence type="ECO:0000256" key="2">
    <source>
        <dbReference type="ARBA" id="ARBA00022723"/>
    </source>
</evidence>
<comment type="caution">
    <text evidence="6">The sequence shown here is derived from an EMBL/GenBank/DDBJ whole genome shotgun (WGS) entry which is preliminary data.</text>
</comment>
<organism evidence="6 7">
    <name type="scientific">Periconia digitata</name>
    <dbReference type="NCBI Taxonomy" id="1303443"/>
    <lineage>
        <taxon>Eukaryota</taxon>
        <taxon>Fungi</taxon>
        <taxon>Dikarya</taxon>
        <taxon>Ascomycota</taxon>
        <taxon>Pezizomycotina</taxon>
        <taxon>Dothideomycetes</taxon>
        <taxon>Pleosporomycetidae</taxon>
        <taxon>Pleosporales</taxon>
        <taxon>Massarineae</taxon>
        <taxon>Periconiaceae</taxon>
        <taxon>Periconia</taxon>
    </lineage>
</organism>
<dbReference type="Pfam" id="PF04828">
    <property type="entry name" value="GFA"/>
    <property type="match status" value="2"/>
</dbReference>
<proteinExistence type="inferred from homology"/>
<keyword evidence="7" id="KW-1185">Reference proteome</keyword>
<dbReference type="GO" id="GO:0016846">
    <property type="term" value="F:carbon-sulfur lyase activity"/>
    <property type="evidence" value="ECO:0007669"/>
    <property type="project" value="InterPro"/>
</dbReference>
<evidence type="ECO:0000256" key="4">
    <source>
        <dbReference type="ARBA" id="ARBA00023239"/>
    </source>
</evidence>
<feature type="domain" description="CENP-V/GFA" evidence="5">
    <location>
        <begin position="222"/>
        <end position="351"/>
    </location>
</feature>
<dbReference type="Gene3D" id="3.90.1590.10">
    <property type="entry name" value="glutathione-dependent formaldehyde- activating enzyme (gfa)"/>
    <property type="match status" value="1"/>
</dbReference>
<reference evidence="6" key="1">
    <citation type="submission" date="2023-01" db="EMBL/GenBank/DDBJ databases">
        <authorList>
            <person name="Van Ghelder C."/>
            <person name="Rancurel C."/>
        </authorList>
    </citation>
    <scope>NUCLEOTIDE SEQUENCE</scope>
    <source>
        <strain evidence="6">CNCM I-4278</strain>
    </source>
</reference>
<accession>A0A9W4U719</accession>
<name>A0A9W4U719_9PLEO</name>
<gene>
    <name evidence="6" type="ORF">PDIGIT_LOCUS2569</name>
</gene>
<keyword evidence="3" id="KW-0862">Zinc</keyword>
<protein>
    <recommendedName>
        <fullName evidence="5">CENP-V/GFA domain-containing protein</fullName>
    </recommendedName>
</protein>
<dbReference type="Gene3D" id="2.170.150.70">
    <property type="match status" value="1"/>
</dbReference>
<dbReference type="PANTHER" id="PTHR33337">
    <property type="entry name" value="GFA DOMAIN-CONTAINING PROTEIN"/>
    <property type="match status" value="1"/>
</dbReference>
<dbReference type="AlphaFoldDB" id="A0A9W4U719"/>
<evidence type="ECO:0000256" key="3">
    <source>
        <dbReference type="ARBA" id="ARBA00022833"/>
    </source>
</evidence>
<keyword evidence="4" id="KW-0456">Lyase</keyword>
<dbReference type="EMBL" id="CAOQHR010000002">
    <property type="protein sequence ID" value="CAI6293938.1"/>
    <property type="molecule type" value="Genomic_DNA"/>
</dbReference>
<evidence type="ECO:0000256" key="1">
    <source>
        <dbReference type="ARBA" id="ARBA00005495"/>
    </source>
</evidence>